<evidence type="ECO:0000313" key="3">
    <source>
        <dbReference type="Proteomes" id="UP000055048"/>
    </source>
</evidence>
<feature type="region of interest" description="Disordered" evidence="1">
    <location>
        <begin position="167"/>
        <end position="187"/>
    </location>
</feature>
<name>A0A0V0T4R0_9BILA</name>
<feature type="compositionally biased region" description="Polar residues" evidence="1">
    <location>
        <begin position="170"/>
        <end position="180"/>
    </location>
</feature>
<evidence type="ECO:0000256" key="1">
    <source>
        <dbReference type="SAM" id="MobiDB-lite"/>
    </source>
</evidence>
<protein>
    <submittedName>
        <fullName evidence="2">Uncharacterized protein</fullName>
    </submittedName>
</protein>
<dbReference type="Proteomes" id="UP000055048">
    <property type="component" value="Unassembled WGS sequence"/>
</dbReference>
<sequence length="365" mass="39225">MWRKSAPMMVTPTSATKNVQVKAGRLGNWTVIVFLPRWLTGVPLTACSIGLLDVGCDGCFCDPVAGSKPTAAPRGAPVSFPHEQGGAHFWAVMESAGLIGLGITSGVDDSSVSDCFLDGGGHLSAGRGIVGISGIAIPSTAAIWSANSARSINGRSWKGTRAVRMGSGSLLKNNDSTMSSEAPPRSRCNRRRNCDGLSSLSSSFISACRMRWSFVCAVRFRHKCLKVVKGSGRFKAFGRKSQRSATISSGIAESAMRKNHSFRSTALKVGTVRVVETALLEGCPASFMLRRDGIMVVQRTWTESEAEYGSGCLRVYVELASCQSIPARRQIAMDAPIPRWKKRTSLLEAAARYSRNHSRVTKCRG</sequence>
<proteinExistence type="predicted"/>
<accession>A0A0V0T4R0</accession>
<gene>
    <name evidence="2" type="ORF">T05_2795</name>
</gene>
<dbReference type="AlphaFoldDB" id="A0A0V0T4R0"/>
<organism evidence="2 3">
    <name type="scientific">Trichinella murrelli</name>
    <dbReference type="NCBI Taxonomy" id="144512"/>
    <lineage>
        <taxon>Eukaryota</taxon>
        <taxon>Metazoa</taxon>
        <taxon>Ecdysozoa</taxon>
        <taxon>Nematoda</taxon>
        <taxon>Enoplea</taxon>
        <taxon>Dorylaimia</taxon>
        <taxon>Trichinellida</taxon>
        <taxon>Trichinellidae</taxon>
        <taxon>Trichinella</taxon>
    </lineage>
</organism>
<dbReference type="EMBL" id="JYDJ01000652">
    <property type="protein sequence ID" value="KRX34010.1"/>
    <property type="molecule type" value="Genomic_DNA"/>
</dbReference>
<comment type="caution">
    <text evidence="2">The sequence shown here is derived from an EMBL/GenBank/DDBJ whole genome shotgun (WGS) entry which is preliminary data.</text>
</comment>
<reference evidence="2 3" key="1">
    <citation type="submission" date="2015-01" db="EMBL/GenBank/DDBJ databases">
        <title>Evolution of Trichinella species and genotypes.</title>
        <authorList>
            <person name="Korhonen P.K."/>
            <person name="Edoardo P."/>
            <person name="Giuseppe L.R."/>
            <person name="Gasser R.B."/>
        </authorList>
    </citation>
    <scope>NUCLEOTIDE SEQUENCE [LARGE SCALE GENOMIC DNA]</scope>
    <source>
        <strain evidence="2">ISS417</strain>
    </source>
</reference>
<keyword evidence="3" id="KW-1185">Reference proteome</keyword>
<evidence type="ECO:0000313" key="2">
    <source>
        <dbReference type="EMBL" id="KRX34010.1"/>
    </source>
</evidence>